<keyword evidence="11" id="KW-1185">Reference proteome</keyword>
<dbReference type="Pfam" id="PF01357">
    <property type="entry name" value="Expansin_C"/>
    <property type="match status" value="1"/>
</dbReference>
<evidence type="ECO:0000256" key="2">
    <source>
        <dbReference type="ARBA" id="ARBA00022512"/>
    </source>
</evidence>
<gene>
    <name evidence="10" type="ORF">Tsubulata_049853</name>
</gene>
<keyword evidence="5" id="KW-0472">Membrane</keyword>
<evidence type="ECO:0000256" key="5">
    <source>
        <dbReference type="ARBA" id="ARBA00023136"/>
    </source>
</evidence>
<accession>A0A9Q0EZ97</accession>
<keyword evidence="4" id="KW-0732">Signal</keyword>
<dbReference type="InterPro" id="IPR009009">
    <property type="entry name" value="RlpA-like_DPBB"/>
</dbReference>
<dbReference type="SUPFAM" id="SSF50685">
    <property type="entry name" value="Barwin-like endoglucanases"/>
    <property type="match status" value="1"/>
</dbReference>
<dbReference type="PROSITE" id="PS50843">
    <property type="entry name" value="EXPANSIN_CBD"/>
    <property type="match status" value="1"/>
</dbReference>
<dbReference type="GO" id="GO:0009653">
    <property type="term" value="P:anatomical structure morphogenesis"/>
    <property type="evidence" value="ECO:0007669"/>
    <property type="project" value="UniProtKB-ARBA"/>
</dbReference>
<evidence type="ECO:0000313" key="11">
    <source>
        <dbReference type="Proteomes" id="UP001141552"/>
    </source>
</evidence>
<evidence type="ECO:0000256" key="1">
    <source>
        <dbReference type="ARBA" id="ARBA00005392"/>
    </source>
</evidence>
<feature type="non-terminal residue" evidence="10">
    <location>
        <position position="272"/>
    </location>
</feature>
<dbReference type="PRINTS" id="PR01225">
    <property type="entry name" value="EXPANSNFAMLY"/>
</dbReference>
<dbReference type="Gene3D" id="2.40.40.10">
    <property type="entry name" value="RlpA-like domain"/>
    <property type="match status" value="1"/>
</dbReference>
<evidence type="ECO:0000256" key="6">
    <source>
        <dbReference type="ARBA" id="ARBA00023316"/>
    </source>
</evidence>
<feature type="domain" description="Expansin-like EG45" evidence="8">
    <location>
        <begin position="30"/>
        <end position="136"/>
    </location>
</feature>
<dbReference type="InterPro" id="IPR007117">
    <property type="entry name" value="Expansin_CBD"/>
</dbReference>
<dbReference type="OrthoDB" id="5823761at2759"/>
<dbReference type="InterPro" id="IPR007118">
    <property type="entry name" value="Expan_Lol_pI"/>
</dbReference>
<dbReference type="InterPro" id="IPR036908">
    <property type="entry name" value="RlpA-like_sf"/>
</dbReference>
<proteinExistence type="inferred from homology"/>
<dbReference type="InterPro" id="IPR007112">
    <property type="entry name" value="Expansin/allergen_DPBB_dom"/>
</dbReference>
<dbReference type="AlphaFoldDB" id="A0A9Q0EZ97"/>
<dbReference type="CDD" id="cd22274">
    <property type="entry name" value="DPBB_EXPA_N"/>
    <property type="match status" value="1"/>
</dbReference>
<protein>
    <recommendedName>
        <fullName evidence="7">Expansin</fullName>
    </recommendedName>
</protein>
<comment type="function">
    <text evidence="7">Causes loosening and extension of plant cell walls by disrupting non-covalent bonding between cellulose microfibrils and matrix glucans. No enzymatic activity has been found.</text>
</comment>
<reference evidence="10" key="1">
    <citation type="submission" date="2022-02" db="EMBL/GenBank/DDBJ databases">
        <authorList>
            <person name="Henning P.M."/>
            <person name="McCubbin A.G."/>
            <person name="Shore J.S."/>
        </authorList>
    </citation>
    <scope>NUCLEOTIDE SEQUENCE</scope>
    <source>
        <strain evidence="10">F60SS</strain>
        <tissue evidence="10">Leaves</tissue>
    </source>
</reference>
<dbReference type="InterPro" id="IPR002963">
    <property type="entry name" value="Expansin"/>
</dbReference>
<dbReference type="GO" id="GO:0009664">
    <property type="term" value="P:plant-type cell wall organization"/>
    <property type="evidence" value="ECO:0007669"/>
    <property type="project" value="InterPro"/>
</dbReference>
<dbReference type="PROSITE" id="PS50842">
    <property type="entry name" value="EXPANSIN_EG45"/>
    <property type="match status" value="1"/>
</dbReference>
<dbReference type="SUPFAM" id="SSF49590">
    <property type="entry name" value="PHL pollen allergen"/>
    <property type="match status" value="1"/>
</dbReference>
<reference evidence="10" key="2">
    <citation type="journal article" date="2023" name="Plants (Basel)">
        <title>Annotation of the Turnera subulata (Passifloraceae) Draft Genome Reveals the S-Locus Evolved after the Divergence of Turneroideae from Passifloroideae in a Stepwise Manner.</title>
        <authorList>
            <person name="Henning P.M."/>
            <person name="Roalson E.H."/>
            <person name="Mir W."/>
            <person name="McCubbin A.G."/>
            <person name="Shore J.S."/>
        </authorList>
    </citation>
    <scope>NUCLEOTIDE SEQUENCE</scope>
    <source>
        <strain evidence="10">F60SS</strain>
    </source>
</reference>
<dbReference type="Gene3D" id="2.60.40.760">
    <property type="entry name" value="Expansin, cellulose-binding-like domain"/>
    <property type="match status" value="1"/>
</dbReference>
<evidence type="ECO:0000313" key="10">
    <source>
        <dbReference type="EMBL" id="KAJ4822259.1"/>
    </source>
</evidence>
<dbReference type="Pfam" id="PF03330">
    <property type="entry name" value="DPBB_1"/>
    <property type="match status" value="1"/>
</dbReference>
<evidence type="ECO:0000256" key="4">
    <source>
        <dbReference type="ARBA" id="ARBA00022729"/>
    </source>
</evidence>
<evidence type="ECO:0000259" key="9">
    <source>
        <dbReference type="PROSITE" id="PS50843"/>
    </source>
</evidence>
<dbReference type="GO" id="GO:0016020">
    <property type="term" value="C:membrane"/>
    <property type="evidence" value="ECO:0007669"/>
    <property type="project" value="UniProtKB-SubCell"/>
</dbReference>
<comment type="similarity">
    <text evidence="1 7">Belongs to the expansin family. Expansin A subfamily.</text>
</comment>
<organism evidence="10 11">
    <name type="scientific">Turnera subulata</name>
    <dbReference type="NCBI Taxonomy" id="218843"/>
    <lineage>
        <taxon>Eukaryota</taxon>
        <taxon>Viridiplantae</taxon>
        <taxon>Streptophyta</taxon>
        <taxon>Embryophyta</taxon>
        <taxon>Tracheophyta</taxon>
        <taxon>Spermatophyta</taxon>
        <taxon>Magnoliopsida</taxon>
        <taxon>eudicotyledons</taxon>
        <taxon>Gunneridae</taxon>
        <taxon>Pentapetalae</taxon>
        <taxon>rosids</taxon>
        <taxon>fabids</taxon>
        <taxon>Malpighiales</taxon>
        <taxon>Passifloraceae</taxon>
        <taxon>Turnera</taxon>
    </lineage>
</organism>
<dbReference type="SMART" id="SM00837">
    <property type="entry name" value="DPBB_1"/>
    <property type="match status" value="1"/>
</dbReference>
<dbReference type="EMBL" id="JAKUCV010007717">
    <property type="protein sequence ID" value="KAJ4822259.1"/>
    <property type="molecule type" value="Genomic_DNA"/>
</dbReference>
<evidence type="ECO:0000259" key="8">
    <source>
        <dbReference type="PROSITE" id="PS50842"/>
    </source>
</evidence>
<comment type="caution">
    <text evidence="10">The sequence shown here is derived from an EMBL/GenBank/DDBJ whole genome shotgun (WGS) entry which is preliminary data.</text>
</comment>
<feature type="domain" description="Expansin-like CBD" evidence="9">
    <location>
        <begin position="186"/>
        <end position="267"/>
    </location>
</feature>
<keyword evidence="2 7" id="KW-0134">Cell wall</keyword>
<keyword evidence="6 7" id="KW-0961">Cell wall biogenesis/degradation</keyword>
<dbReference type="Proteomes" id="UP001141552">
    <property type="component" value="Unassembled WGS sequence"/>
</dbReference>
<dbReference type="InterPro" id="IPR036749">
    <property type="entry name" value="Expansin_CBD_sf"/>
</dbReference>
<sequence>RRSIHAVRRSLTAGSWKKAHATFYEGNTNRGACNYKDVVGEGYGTKTAALSSVLFQDGKSCGACFEIQCIDNPEGCKPGQPSLIVTATDFCPPNPSLPNDKGGWCNQPREHFDIAKPAFGEIAEYKAGIIPIQYRRPFLTHQHNTLHITRTHLLNQLTLDGFDSSHYRVPCSKQGGIRLTITGNPYFYQVKLSNVGGAGDVVGVEVRGHDKLQNWTEMEHDWGATWKTSAILQNESLTFRVKTSDNRSITLKDVAPQSWQFGKTYEGAGANF</sequence>
<evidence type="ECO:0000256" key="7">
    <source>
        <dbReference type="RuleBase" id="RU365023"/>
    </source>
</evidence>
<name>A0A9Q0EZ97_9ROSI</name>
<dbReference type="PANTHER" id="PTHR31867">
    <property type="entry name" value="EXPANSIN-A15"/>
    <property type="match status" value="1"/>
</dbReference>
<evidence type="ECO:0000256" key="3">
    <source>
        <dbReference type="ARBA" id="ARBA00022525"/>
    </source>
</evidence>
<dbReference type="PRINTS" id="PR01226">
    <property type="entry name" value="EXPANSIN"/>
</dbReference>
<dbReference type="GO" id="GO:0005576">
    <property type="term" value="C:extracellular region"/>
    <property type="evidence" value="ECO:0007669"/>
    <property type="project" value="InterPro"/>
</dbReference>
<comment type="subcellular location">
    <subcellularLocation>
        <location evidence="7">Secreted</location>
        <location evidence="7">Cell wall</location>
    </subcellularLocation>
    <subcellularLocation>
        <location evidence="7">Membrane</location>
        <topology evidence="7">Peripheral membrane protein</topology>
    </subcellularLocation>
</comment>
<keyword evidence="3 7" id="KW-0964">Secreted</keyword>